<dbReference type="AlphaFoldDB" id="A0A495XDE8"/>
<dbReference type="Proteomes" id="UP000272729">
    <property type="component" value="Unassembled WGS sequence"/>
</dbReference>
<organism evidence="1 2">
    <name type="scientific">Saccharothrix variisporea</name>
    <dbReference type="NCBI Taxonomy" id="543527"/>
    <lineage>
        <taxon>Bacteria</taxon>
        <taxon>Bacillati</taxon>
        <taxon>Actinomycetota</taxon>
        <taxon>Actinomycetes</taxon>
        <taxon>Pseudonocardiales</taxon>
        <taxon>Pseudonocardiaceae</taxon>
        <taxon>Saccharothrix</taxon>
    </lineage>
</organism>
<keyword evidence="2" id="KW-1185">Reference proteome</keyword>
<sequence length="458" mass="50636">MPTLVLTLNDRIADRVRRADYRDWRDKVTAIGGCAQPIRLFGVWQLHNLDSTKVFAHLDGDVMVPCGNRRASVCPACSDRYAADAFHLMRAGLAGGTKGVSETVAEKPRVFLTLTAPSFGSVHNRPTTAGGKARPCTGCGAFHHPDDPRIGGAVDPGGYDYEGAVLWQAHAGKLWHRFTIALRRALARAAGLTVREFKDHARLSYAKVAEYQRRGLVHFHAVVRIDGPEGSHDPAPAWASVDLVEHAVRAAARSVLVEAHRPDGTVLGLTWGEQVDVRPIRAVAAGEVEDQAGAVSDARLAAYVAKYATKGTGARDTPDRPIRSQLDIDHLRVSDHHRRMIQSAWDLGDLRFYEELNLRKWAHMLGFRGHFLTKSKHYSTTFKRIREDRRAFRAAETLERLGLEADSVVVVNDWAFVGSGYSSDAERELAAALAERLRAQRQRKYAREEDTHEPAAAA</sequence>
<dbReference type="Pfam" id="PF20199">
    <property type="entry name" value="RepSA"/>
    <property type="match status" value="1"/>
</dbReference>
<proteinExistence type="predicted"/>
<evidence type="ECO:0000313" key="1">
    <source>
        <dbReference type="EMBL" id="RKT72042.1"/>
    </source>
</evidence>
<dbReference type="InterPro" id="IPR046828">
    <property type="entry name" value="RepSA"/>
</dbReference>
<evidence type="ECO:0000313" key="2">
    <source>
        <dbReference type="Proteomes" id="UP000272729"/>
    </source>
</evidence>
<accession>A0A495XDE8</accession>
<gene>
    <name evidence="1" type="ORF">DFJ66_5345</name>
</gene>
<name>A0A495XDE8_9PSEU</name>
<comment type="caution">
    <text evidence="1">The sequence shown here is derived from an EMBL/GenBank/DDBJ whole genome shotgun (WGS) entry which is preliminary data.</text>
</comment>
<reference evidence="1 2" key="1">
    <citation type="submission" date="2018-10" db="EMBL/GenBank/DDBJ databases">
        <title>Sequencing the genomes of 1000 actinobacteria strains.</title>
        <authorList>
            <person name="Klenk H.-P."/>
        </authorList>
    </citation>
    <scope>NUCLEOTIDE SEQUENCE [LARGE SCALE GENOMIC DNA]</scope>
    <source>
        <strain evidence="1 2">DSM 43911</strain>
    </source>
</reference>
<evidence type="ECO:0008006" key="3">
    <source>
        <dbReference type="Google" id="ProtNLM"/>
    </source>
</evidence>
<dbReference type="EMBL" id="RBXR01000001">
    <property type="protein sequence ID" value="RKT72042.1"/>
    <property type="molecule type" value="Genomic_DNA"/>
</dbReference>
<protein>
    <recommendedName>
        <fullName evidence="3">Replication initiation protein</fullName>
    </recommendedName>
</protein>